<accession>A0A2V1P071</accession>
<comment type="caution">
    <text evidence="2">The sequence shown here is derived from an EMBL/GenBank/DDBJ whole genome shotgun (WGS) entry which is preliminary data.</text>
</comment>
<protein>
    <recommendedName>
        <fullName evidence="1">Bifunctional inhibitor/plant lipid transfer protein/seed storage helical domain-containing protein</fullName>
    </recommendedName>
</protein>
<dbReference type="AlphaFoldDB" id="A0A2V1P071"/>
<organism evidence="2 3">
    <name type="scientific">Salibaculum griseiflavum</name>
    <dbReference type="NCBI Taxonomy" id="1914409"/>
    <lineage>
        <taxon>Bacteria</taxon>
        <taxon>Pseudomonadati</taxon>
        <taxon>Pseudomonadota</taxon>
        <taxon>Alphaproteobacteria</taxon>
        <taxon>Rhodobacterales</taxon>
        <taxon>Roseobacteraceae</taxon>
        <taxon>Salibaculum</taxon>
    </lineage>
</organism>
<sequence length="47" mass="4944">MRSQCCDTLSAASQSAANCLSAATKSSLSIEFTLAAMSDLSRACKRR</sequence>
<feature type="domain" description="Bifunctional inhibitor/plant lipid transfer protein/seed storage helical" evidence="1">
    <location>
        <begin position="3"/>
        <end position="46"/>
    </location>
</feature>
<dbReference type="EMBL" id="QETF01000023">
    <property type="protein sequence ID" value="PWG15756.1"/>
    <property type="molecule type" value="Genomic_DNA"/>
</dbReference>
<name>A0A2V1P071_9RHOB</name>
<dbReference type="InterPro" id="IPR016140">
    <property type="entry name" value="Bifunc_inhib/LTP/seed_store"/>
</dbReference>
<dbReference type="Pfam" id="PF14368">
    <property type="entry name" value="LTP_2"/>
    <property type="match status" value="1"/>
</dbReference>
<keyword evidence="3" id="KW-1185">Reference proteome</keyword>
<dbReference type="Proteomes" id="UP000245293">
    <property type="component" value="Unassembled WGS sequence"/>
</dbReference>
<dbReference type="RefSeq" id="WP_109389878.1">
    <property type="nucleotide sequence ID" value="NZ_QETF01000023.1"/>
</dbReference>
<reference evidence="3" key="1">
    <citation type="submission" date="2018-05" db="EMBL/GenBank/DDBJ databases">
        <authorList>
            <person name="Du Z."/>
            <person name="Wang X."/>
        </authorList>
    </citation>
    <scope>NUCLEOTIDE SEQUENCE [LARGE SCALE GENOMIC DNA]</scope>
    <source>
        <strain evidence="3">WDS4C29</strain>
    </source>
</reference>
<evidence type="ECO:0000259" key="1">
    <source>
        <dbReference type="Pfam" id="PF14368"/>
    </source>
</evidence>
<evidence type="ECO:0000313" key="2">
    <source>
        <dbReference type="EMBL" id="PWG15756.1"/>
    </source>
</evidence>
<evidence type="ECO:0000313" key="3">
    <source>
        <dbReference type="Proteomes" id="UP000245293"/>
    </source>
</evidence>
<gene>
    <name evidence="2" type="ORF">DFK10_15145</name>
</gene>
<proteinExistence type="predicted"/>